<reference evidence="3 4" key="1">
    <citation type="journal article" date="2013" name="Proc. Natl. Acad. Sci. U.S.A.">
        <title>Fine-scale variation in meiotic recombination in Mimulus inferred from population shotgun sequencing.</title>
        <authorList>
            <person name="Hellsten U."/>
            <person name="Wright K.M."/>
            <person name="Jenkins J."/>
            <person name="Shu S."/>
            <person name="Yuan Y."/>
            <person name="Wessler S.R."/>
            <person name="Schmutz J."/>
            <person name="Willis J.H."/>
            <person name="Rokhsar D.S."/>
        </authorList>
    </citation>
    <scope>NUCLEOTIDE SEQUENCE [LARGE SCALE GENOMIC DNA]</scope>
    <source>
        <strain evidence="4">cv. DUN x IM62</strain>
    </source>
</reference>
<feature type="domain" description="Proliferating cell nuclear antigen PCNA N-terminal" evidence="2">
    <location>
        <begin position="1"/>
        <end position="124"/>
    </location>
</feature>
<dbReference type="PANTHER" id="PTHR11352">
    <property type="entry name" value="PROLIFERATING CELL NUCLEAR ANTIGEN"/>
    <property type="match status" value="1"/>
</dbReference>
<dbReference type="GO" id="GO:0003677">
    <property type="term" value="F:DNA binding"/>
    <property type="evidence" value="ECO:0007669"/>
    <property type="project" value="UniProtKB-KW"/>
</dbReference>
<proteinExistence type="predicted"/>
<evidence type="ECO:0000259" key="2">
    <source>
        <dbReference type="Pfam" id="PF00705"/>
    </source>
</evidence>
<keyword evidence="1" id="KW-0238">DNA-binding</keyword>
<dbReference type="GO" id="GO:0006275">
    <property type="term" value="P:regulation of DNA replication"/>
    <property type="evidence" value="ECO:0007669"/>
    <property type="project" value="InterPro"/>
</dbReference>
<name>A0A022R8I7_ERYGU</name>
<dbReference type="OrthoDB" id="534348at2759"/>
<dbReference type="GO" id="GO:0030337">
    <property type="term" value="F:DNA polymerase processivity factor activity"/>
    <property type="evidence" value="ECO:0000318"/>
    <property type="project" value="GO_Central"/>
</dbReference>
<dbReference type="CDD" id="cd00577">
    <property type="entry name" value="PCNA"/>
    <property type="match status" value="1"/>
</dbReference>
<dbReference type="InterPro" id="IPR046938">
    <property type="entry name" value="DNA_clamp_sf"/>
</dbReference>
<dbReference type="PhylomeDB" id="A0A022R8I7"/>
<dbReference type="GO" id="GO:0019985">
    <property type="term" value="P:translesion synthesis"/>
    <property type="evidence" value="ECO:0000318"/>
    <property type="project" value="GO_Central"/>
</dbReference>
<evidence type="ECO:0000256" key="1">
    <source>
        <dbReference type="ARBA" id="ARBA00023125"/>
    </source>
</evidence>
<dbReference type="GO" id="GO:0006272">
    <property type="term" value="P:leading strand elongation"/>
    <property type="evidence" value="ECO:0000318"/>
    <property type="project" value="GO_Central"/>
</dbReference>
<sequence>MLELRLARGSLLKKVVEAIKDFVDDANFDFSATGLYVQTMDSYEAAMVELLLRRDGFVHYRCDRKISIGVNFENMSEMLEGAGEDDVITLKADDGSSDLTFVFENPAQDIITEFKMKILDTEYDATVRMSSLRFAKVCKNLFCIGKKVVISVTNEGVRFSTSGDSGSTTTIFCRQNTTADKPEDATVIEVKREMSLLFLLSFLCKITEATPLSNTVTLSFCTEFPLRVEYKIAEMGYIRFHLSPKI</sequence>
<protein>
    <recommendedName>
        <fullName evidence="2">Proliferating cell nuclear antigen PCNA N-terminal domain-containing protein</fullName>
    </recommendedName>
</protein>
<dbReference type="GO" id="GO:0006298">
    <property type="term" value="P:mismatch repair"/>
    <property type="evidence" value="ECO:0000318"/>
    <property type="project" value="GO_Central"/>
</dbReference>
<evidence type="ECO:0000313" key="3">
    <source>
        <dbReference type="EMBL" id="EYU35200.1"/>
    </source>
</evidence>
<dbReference type="NCBIfam" id="TIGR00590">
    <property type="entry name" value="pcna"/>
    <property type="match status" value="1"/>
</dbReference>
<accession>A0A022R8I7</accession>
<dbReference type="Pfam" id="PF00705">
    <property type="entry name" value="PCNA_N"/>
    <property type="match status" value="1"/>
</dbReference>
<gene>
    <name evidence="3" type="ORF">MIMGU_mgv1a023224mg</name>
</gene>
<dbReference type="STRING" id="4155.A0A022R8I7"/>
<dbReference type="InterPro" id="IPR000730">
    <property type="entry name" value="Pr_cel_nuc_antig"/>
</dbReference>
<dbReference type="EMBL" id="KI630628">
    <property type="protein sequence ID" value="EYU35200.1"/>
    <property type="molecule type" value="Genomic_DNA"/>
</dbReference>
<dbReference type="KEGG" id="egt:105960329"/>
<dbReference type="SUPFAM" id="SSF55979">
    <property type="entry name" value="DNA clamp"/>
    <property type="match status" value="2"/>
</dbReference>
<dbReference type="InterPro" id="IPR022648">
    <property type="entry name" value="Pr_cel_nuc_antig_N"/>
</dbReference>
<dbReference type="OMA" id="AFRCANN"/>
<dbReference type="eggNOG" id="KOG1636">
    <property type="taxonomic scope" value="Eukaryota"/>
</dbReference>
<keyword evidence="4" id="KW-1185">Reference proteome</keyword>
<dbReference type="GO" id="GO:0043626">
    <property type="term" value="C:PCNA complex"/>
    <property type="evidence" value="ECO:0000318"/>
    <property type="project" value="GO_Central"/>
</dbReference>
<dbReference type="Proteomes" id="UP000030748">
    <property type="component" value="Unassembled WGS sequence"/>
</dbReference>
<dbReference type="PRINTS" id="PR00339">
    <property type="entry name" value="PCNACYCLIN"/>
</dbReference>
<evidence type="ECO:0000313" key="4">
    <source>
        <dbReference type="Proteomes" id="UP000030748"/>
    </source>
</evidence>
<dbReference type="PANTHER" id="PTHR11352:SF0">
    <property type="entry name" value="PROLIFERATING CELL NUCLEAR ANTIGEN"/>
    <property type="match status" value="1"/>
</dbReference>
<organism evidence="3 4">
    <name type="scientific">Erythranthe guttata</name>
    <name type="common">Yellow monkey flower</name>
    <name type="synonym">Mimulus guttatus</name>
    <dbReference type="NCBI Taxonomy" id="4155"/>
    <lineage>
        <taxon>Eukaryota</taxon>
        <taxon>Viridiplantae</taxon>
        <taxon>Streptophyta</taxon>
        <taxon>Embryophyta</taxon>
        <taxon>Tracheophyta</taxon>
        <taxon>Spermatophyta</taxon>
        <taxon>Magnoliopsida</taxon>
        <taxon>eudicotyledons</taxon>
        <taxon>Gunneridae</taxon>
        <taxon>Pentapetalae</taxon>
        <taxon>asterids</taxon>
        <taxon>lamiids</taxon>
        <taxon>Lamiales</taxon>
        <taxon>Phrymaceae</taxon>
        <taxon>Erythranthe</taxon>
    </lineage>
</organism>
<dbReference type="AlphaFoldDB" id="A0A022R8I7"/>
<dbReference type="Gene3D" id="3.10.150.10">
    <property type="entry name" value="DNA Polymerase III, subunit A, domain 2"/>
    <property type="match status" value="2"/>
</dbReference>